<organism evidence="2 3">
    <name type="scientific">Flaviramulus aquimarinus</name>
    <dbReference type="NCBI Taxonomy" id="1170456"/>
    <lineage>
        <taxon>Bacteria</taxon>
        <taxon>Pseudomonadati</taxon>
        <taxon>Bacteroidota</taxon>
        <taxon>Flavobacteriia</taxon>
        <taxon>Flavobacteriales</taxon>
        <taxon>Flavobacteriaceae</taxon>
        <taxon>Flaviramulus</taxon>
    </lineage>
</organism>
<keyword evidence="1" id="KW-0472">Membrane</keyword>
<dbReference type="EMBL" id="BAABJH010000006">
    <property type="protein sequence ID" value="GAA4899106.1"/>
    <property type="molecule type" value="Genomic_DNA"/>
</dbReference>
<feature type="transmembrane region" description="Helical" evidence="1">
    <location>
        <begin position="37"/>
        <end position="58"/>
    </location>
</feature>
<keyword evidence="1" id="KW-0812">Transmembrane</keyword>
<comment type="caution">
    <text evidence="2">The sequence shown here is derived from an EMBL/GenBank/DDBJ whole genome shotgun (WGS) entry which is preliminary data.</text>
</comment>
<keyword evidence="3" id="KW-1185">Reference proteome</keyword>
<dbReference type="PANTHER" id="PTHR37947:SF1">
    <property type="entry name" value="BLL2462 PROTEIN"/>
    <property type="match status" value="1"/>
</dbReference>
<evidence type="ECO:0000313" key="3">
    <source>
        <dbReference type="Proteomes" id="UP001500433"/>
    </source>
</evidence>
<sequence>MQTETLIYIIIAGIIALLLALFQYFNKKKSVSKLDMLFSFLRFISLFAVLLLLINPSFEQIKLSVEKPDLVVVIDNSSSIKHLNQDKKVNDFFEKLSANKDLKDKFNLEYYTFGESLKASDSVTFTEKQTNIYNAFSQLTQIYKQTTAPTLLVSDGNQTYGNDYQFVSNIYNQPIYPIILGDTITYTDLKIQQLNVNKYAYLKNKFPVEAILVYNGNNTINSRFVVNNGNTTVYSESVKFSKSNNSKVINFTLPANKVGVSNYKATLVPLESEKNKINNSKNFAVEVINQKTKIAIVSDFPHPDLGTLKKSIESNEQRSVLFFNSKEILSQINDFQLIILYQPNNKFNKLFTLLDLQNKNRFSVFGAKTDLSFLNRINKNYTQDITNQTENYQAELNINYSPFIIEDLNFESFPPLLSNFGSTRFSVPFESILNKTINGVSTESPLLATFETNGRREAVLFGENIWQWRAQSYINSNSFNEFDDFVGKLIQYLASNKQRSRLNIDYESFYNGSSNIVIKAEFFDKNYVFDTRETLKIIVLDKLSKAQKTFPLILKNNNYQVDLSSLPAAEYDFTIKASNENISKSGSFQILEYNVEQQFLNANVTKLQQLATNSSGSSHFINTTQDLVSTLINDNRYVPIQKSSKNSIPLIDWKYLLAIIALSLGIEWFLRKYNGLT</sequence>
<feature type="transmembrane region" description="Helical" evidence="1">
    <location>
        <begin position="6"/>
        <end position="25"/>
    </location>
</feature>
<name>A0ABP9FFT7_9FLAO</name>
<proteinExistence type="predicted"/>
<dbReference type="InterPro" id="IPR036465">
    <property type="entry name" value="vWFA_dom_sf"/>
</dbReference>
<dbReference type="PANTHER" id="PTHR37947">
    <property type="entry name" value="BLL2462 PROTEIN"/>
    <property type="match status" value="1"/>
</dbReference>
<accession>A0ABP9FFT7</accession>
<dbReference type="RefSeq" id="WP_345274530.1">
    <property type="nucleotide sequence ID" value="NZ_BAABJH010000006.1"/>
</dbReference>
<reference evidence="3" key="1">
    <citation type="journal article" date="2019" name="Int. J. Syst. Evol. Microbiol.">
        <title>The Global Catalogue of Microorganisms (GCM) 10K type strain sequencing project: providing services to taxonomists for standard genome sequencing and annotation.</title>
        <authorList>
            <consortium name="The Broad Institute Genomics Platform"/>
            <consortium name="The Broad Institute Genome Sequencing Center for Infectious Disease"/>
            <person name="Wu L."/>
            <person name="Ma J."/>
        </authorList>
    </citation>
    <scope>NUCLEOTIDE SEQUENCE [LARGE SCALE GENOMIC DNA]</scope>
    <source>
        <strain evidence="3">JCM 18274</strain>
    </source>
</reference>
<dbReference type="SUPFAM" id="SSF53300">
    <property type="entry name" value="vWA-like"/>
    <property type="match status" value="1"/>
</dbReference>
<keyword evidence="1" id="KW-1133">Transmembrane helix</keyword>
<evidence type="ECO:0000313" key="2">
    <source>
        <dbReference type="EMBL" id="GAA4899106.1"/>
    </source>
</evidence>
<dbReference type="Proteomes" id="UP001500433">
    <property type="component" value="Unassembled WGS sequence"/>
</dbReference>
<evidence type="ECO:0008006" key="4">
    <source>
        <dbReference type="Google" id="ProtNLM"/>
    </source>
</evidence>
<protein>
    <recommendedName>
        <fullName evidence="4">VWA domain-containing protein</fullName>
    </recommendedName>
</protein>
<gene>
    <name evidence="2" type="ORF">GCM10023311_25390</name>
</gene>
<evidence type="ECO:0000256" key="1">
    <source>
        <dbReference type="SAM" id="Phobius"/>
    </source>
</evidence>